<evidence type="ECO:0000313" key="10">
    <source>
        <dbReference type="EMBL" id="GMM51557.1"/>
    </source>
</evidence>
<evidence type="ECO:0000256" key="2">
    <source>
        <dbReference type="ARBA" id="ARBA00006416"/>
    </source>
</evidence>
<keyword evidence="5 9" id="KW-0999">Mitochondrion inner membrane</keyword>
<keyword evidence="6 9" id="KW-1133">Transmembrane helix</keyword>
<keyword evidence="3 9" id="KW-0813">Transport</keyword>
<keyword evidence="7 9" id="KW-0496">Mitochondrion</keyword>
<protein>
    <recommendedName>
        <fullName evidence="9">Mitochondrial pyruvate carrier</fullName>
    </recommendedName>
</protein>
<evidence type="ECO:0000256" key="6">
    <source>
        <dbReference type="ARBA" id="ARBA00022989"/>
    </source>
</evidence>
<evidence type="ECO:0000256" key="8">
    <source>
        <dbReference type="ARBA" id="ARBA00023136"/>
    </source>
</evidence>
<dbReference type="PANTHER" id="PTHR14154">
    <property type="entry name" value="UPF0041 BRAIN PROTEIN 44-RELATED"/>
    <property type="match status" value="1"/>
</dbReference>
<evidence type="ECO:0000256" key="4">
    <source>
        <dbReference type="ARBA" id="ARBA00022692"/>
    </source>
</evidence>
<comment type="caution">
    <text evidence="10">The sequence shown here is derived from an EMBL/GenBank/DDBJ whole genome shotgun (WGS) entry which is preliminary data.</text>
</comment>
<dbReference type="GO" id="GO:0005743">
    <property type="term" value="C:mitochondrial inner membrane"/>
    <property type="evidence" value="ECO:0007669"/>
    <property type="project" value="UniProtKB-SubCell"/>
</dbReference>
<accession>A0AAV5RK14</accession>
<sequence length="117" mass="13645">MSSFKKAKDYIFSKKFLNYITSSHFWGPVSNFGIPIAALADLKKDPEVISGPMTSSLIVYSLIFMRYSTQVRPKNYLLFACHFINEVAQIGQGYRFVKYHYNWFDSEPEKKPKEIEN</sequence>
<evidence type="ECO:0000256" key="5">
    <source>
        <dbReference type="ARBA" id="ARBA00022792"/>
    </source>
</evidence>
<feature type="transmembrane region" description="Helical" evidence="9">
    <location>
        <begin position="49"/>
        <end position="67"/>
    </location>
</feature>
<evidence type="ECO:0000256" key="9">
    <source>
        <dbReference type="RuleBase" id="RU363100"/>
    </source>
</evidence>
<dbReference type="EMBL" id="BTGC01000008">
    <property type="protein sequence ID" value="GMM51557.1"/>
    <property type="molecule type" value="Genomic_DNA"/>
</dbReference>
<gene>
    <name evidence="10" type="ORF">DASB73_025200</name>
</gene>
<proteinExistence type="inferred from homology"/>
<comment type="similarity">
    <text evidence="2 9">Belongs to the mitochondrial pyruvate carrier (MPC) (TC 2.A.105) family.</text>
</comment>
<dbReference type="InterPro" id="IPR005336">
    <property type="entry name" value="MPC"/>
</dbReference>
<reference evidence="10 11" key="1">
    <citation type="journal article" date="2023" name="Elife">
        <title>Identification of key yeast species and microbe-microbe interactions impacting larval growth of Drosophila in the wild.</title>
        <authorList>
            <person name="Mure A."/>
            <person name="Sugiura Y."/>
            <person name="Maeda R."/>
            <person name="Honda K."/>
            <person name="Sakurai N."/>
            <person name="Takahashi Y."/>
            <person name="Watada M."/>
            <person name="Katoh T."/>
            <person name="Gotoh A."/>
            <person name="Gotoh Y."/>
            <person name="Taniguchi I."/>
            <person name="Nakamura K."/>
            <person name="Hayashi T."/>
            <person name="Katayama T."/>
            <person name="Uemura T."/>
            <person name="Hattori Y."/>
        </authorList>
    </citation>
    <scope>NUCLEOTIDE SEQUENCE [LARGE SCALE GENOMIC DNA]</scope>
    <source>
        <strain evidence="10 11">SB-73</strain>
    </source>
</reference>
<keyword evidence="8 9" id="KW-0472">Membrane</keyword>
<keyword evidence="4 9" id="KW-0812">Transmembrane</keyword>
<evidence type="ECO:0000313" key="11">
    <source>
        <dbReference type="Proteomes" id="UP001362899"/>
    </source>
</evidence>
<evidence type="ECO:0000256" key="3">
    <source>
        <dbReference type="ARBA" id="ARBA00022448"/>
    </source>
</evidence>
<keyword evidence="10" id="KW-0670">Pyruvate</keyword>
<dbReference type="Proteomes" id="UP001362899">
    <property type="component" value="Unassembled WGS sequence"/>
</dbReference>
<dbReference type="Pfam" id="PF03650">
    <property type="entry name" value="MPC"/>
    <property type="match status" value="1"/>
</dbReference>
<organism evidence="10 11">
    <name type="scientific">Starmerella bacillaris</name>
    <name type="common">Yeast</name>
    <name type="synonym">Candida zemplinina</name>
    <dbReference type="NCBI Taxonomy" id="1247836"/>
    <lineage>
        <taxon>Eukaryota</taxon>
        <taxon>Fungi</taxon>
        <taxon>Dikarya</taxon>
        <taxon>Ascomycota</taxon>
        <taxon>Saccharomycotina</taxon>
        <taxon>Dipodascomycetes</taxon>
        <taxon>Dipodascales</taxon>
        <taxon>Trichomonascaceae</taxon>
        <taxon>Starmerella</taxon>
    </lineage>
</organism>
<name>A0AAV5RK14_STABA</name>
<feature type="transmembrane region" description="Helical" evidence="9">
    <location>
        <begin position="16"/>
        <end position="37"/>
    </location>
</feature>
<evidence type="ECO:0000256" key="1">
    <source>
        <dbReference type="ARBA" id="ARBA00004448"/>
    </source>
</evidence>
<comment type="function">
    <text evidence="9">Mediates the uptake of pyruvate into mitochondria.</text>
</comment>
<comment type="subcellular location">
    <subcellularLocation>
        <location evidence="1 9">Mitochondrion inner membrane</location>
        <topology evidence="1 9">Multi-pass membrane protein</topology>
    </subcellularLocation>
</comment>
<evidence type="ECO:0000256" key="7">
    <source>
        <dbReference type="ARBA" id="ARBA00023128"/>
    </source>
</evidence>
<keyword evidence="11" id="KW-1185">Reference proteome</keyword>
<dbReference type="AlphaFoldDB" id="A0AAV5RK14"/>
<dbReference type="GO" id="GO:0006850">
    <property type="term" value="P:pyruvate import into mitochondria"/>
    <property type="evidence" value="ECO:0007669"/>
    <property type="project" value="InterPro"/>
</dbReference>